<accession>A0AAV2HPN6</accession>
<keyword evidence="1" id="KW-0732">Signal</keyword>
<sequence>MRLSGARLTFLVVIVVLTLPIEALNCSECCLVANDSFRDDISLLNSADKQVVWITLKLDGNETERLENEFSGVFKPNLWAVLLKSQGRNHLQMAAWQQIRYVNLLNLRLGDADISTSVRSEPLACFYEKTADDKLLLIRKFLFHHFQVPTISYEGTENASEICNGVVVGSDYNKRTAVLAYNCCKKNKTGDINCAIMETGIWIEV</sequence>
<dbReference type="Proteomes" id="UP001497497">
    <property type="component" value="Unassembled WGS sequence"/>
</dbReference>
<comment type="caution">
    <text evidence="2">The sequence shown here is derived from an EMBL/GenBank/DDBJ whole genome shotgun (WGS) entry which is preliminary data.</text>
</comment>
<keyword evidence="3" id="KW-1185">Reference proteome</keyword>
<gene>
    <name evidence="2" type="ORF">GSLYS_00009960001</name>
</gene>
<organism evidence="2 3">
    <name type="scientific">Lymnaea stagnalis</name>
    <name type="common">Great pond snail</name>
    <name type="synonym">Helix stagnalis</name>
    <dbReference type="NCBI Taxonomy" id="6523"/>
    <lineage>
        <taxon>Eukaryota</taxon>
        <taxon>Metazoa</taxon>
        <taxon>Spiralia</taxon>
        <taxon>Lophotrochozoa</taxon>
        <taxon>Mollusca</taxon>
        <taxon>Gastropoda</taxon>
        <taxon>Heterobranchia</taxon>
        <taxon>Euthyneura</taxon>
        <taxon>Panpulmonata</taxon>
        <taxon>Hygrophila</taxon>
        <taxon>Lymnaeoidea</taxon>
        <taxon>Lymnaeidae</taxon>
        <taxon>Lymnaea</taxon>
    </lineage>
</organism>
<dbReference type="EMBL" id="CAXITT010000219">
    <property type="protein sequence ID" value="CAL1536047.1"/>
    <property type="molecule type" value="Genomic_DNA"/>
</dbReference>
<feature type="chain" id="PRO_5043640374" evidence="1">
    <location>
        <begin position="24"/>
        <end position="205"/>
    </location>
</feature>
<feature type="non-terminal residue" evidence="2">
    <location>
        <position position="205"/>
    </location>
</feature>
<proteinExistence type="predicted"/>
<dbReference type="AlphaFoldDB" id="A0AAV2HPN6"/>
<evidence type="ECO:0000313" key="3">
    <source>
        <dbReference type="Proteomes" id="UP001497497"/>
    </source>
</evidence>
<evidence type="ECO:0000256" key="1">
    <source>
        <dbReference type="SAM" id="SignalP"/>
    </source>
</evidence>
<feature type="signal peptide" evidence="1">
    <location>
        <begin position="1"/>
        <end position="23"/>
    </location>
</feature>
<reference evidence="2 3" key="1">
    <citation type="submission" date="2024-04" db="EMBL/GenBank/DDBJ databases">
        <authorList>
            <consortium name="Genoscope - CEA"/>
            <person name="William W."/>
        </authorList>
    </citation>
    <scope>NUCLEOTIDE SEQUENCE [LARGE SCALE GENOMIC DNA]</scope>
</reference>
<protein>
    <submittedName>
        <fullName evidence="2">Uncharacterized protein</fullName>
    </submittedName>
</protein>
<name>A0AAV2HPN6_LYMST</name>
<evidence type="ECO:0000313" key="2">
    <source>
        <dbReference type="EMBL" id="CAL1536047.1"/>
    </source>
</evidence>